<evidence type="ECO:0000313" key="3">
    <source>
        <dbReference type="WBParaSite" id="SSTP_0001163300.1"/>
    </source>
</evidence>
<dbReference type="AlphaFoldDB" id="A0A0K0EQA4"/>
<dbReference type="Proteomes" id="UP000035681">
    <property type="component" value="Unplaced"/>
</dbReference>
<dbReference type="SUPFAM" id="SSF81383">
    <property type="entry name" value="F-box domain"/>
    <property type="match status" value="1"/>
</dbReference>
<dbReference type="Pfam" id="PF12937">
    <property type="entry name" value="F-box-like"/>
    <property type="match status" value="1"/>
</dbReference>
<keyword evidence="2" id="KW-1185">Reference proteome</keyword>
<dbReference type="WBParaSite" id="TCONS_00000534.p1">
    <property type="protein sequence ID" value="TCONS_00000534.p1"/>
    <property type="gene ID" value="XLOC_000537"/>
</dbReference>
<protein>
    <submittedName>
        <fullName evidence="3 4">F-box domain-containing protein</fullName>
    </submittedName>
</protein>
<dbReference type="InterPro" id="IPR036047">
    <property type="entry name" value="F-box-like_dom_sf"/>
</dbReference>
<reference evidence="3" key="1">
    <citation type="submission" date="2015-08" db="UniProtKB">
        <authorList>
            <consortium name="WormBaseParasite"/>
        </authorList>
    </citation>
    <scope>IDENTIFICATION</scope>
</reference>
<dbReference type="SMART" id="SM00256">
    <property type="entry name" value="FBOX"/>
    <property type="match status" value="1"/>
</dbReference>
<dbReference type="PROSITE" id="PS50181">
    <property type="entry name" value="FBOX"/>
    <property type="match status" value="1"/>
</dbReference>
<organism evidence="3">
    <name type="scientific">Strongyloides stercoralis</name>
    <name type="common">Threadworm</name>
    <dbReference type="NCBI Taxonomy" id="6248"/>
    <lineage>
        <taxon>Eukaryota</taxon>
        <taxon>Metazoa</taxon>
        <taxon>Ecdysozoa</taxon>
        <taxon>Nematoda</taxon>
        <taxon>Chromadorea</taxon>
        <taxon>Rhabditida</taxon>
        <taxon>Tylenchina</taxon>
        <taxon>Panagrolaimomorpha</taxon>
        <taxon>Strongyloidoidea</taxon>
        <taxon>Strongyloididae</taxon>
        <taxon>Strongyloides</taxon>
    </lineage>
</organism>
<evidence type="ECO:0000313" key="2">
    <source>
        <dbReference type="Proteomes" id="UP000035681"/>
    </source>
</evidence>
<name>A0A0K0EQA4_STRER</name>
<evidence type="ECO:0000259" key="1">
    <source>
        <dbReference type="PROSITE" id="PS50181"/>
    </source>
</evidence>
<evidence type="ECO:0000313" key="4">
    <source>
        <dbReference type="WBParaSite" id="TCONS_00000534.p1"/>
    </source>
</evidence>
<proteinExistence type="predicted"/>
<sequence>MDLLTLPIEILVHILSFVDWNELINVKLTNKKFYSIIKKYYNKLQKLKVNELFIENGNDEEDDINKIRITYSIYKNNVYNSRERKIRKFKVFYFDSTSLYKFTNFLNQIDVTYLKLINVSLDKYTKVIKILSDYYLKPINVKNVYININNNQDNTENIEDILQLLNKTQNVEYLALKFNFPFQYISTKLTIPIVKTLKSLVLHEKKNTSFVNKKMIKYIVKNNPELDDFHFSLNNSLIYPKIIEIIVKEQLSRENFDCHHKSIYLSFGVSNFNTHYRLLTYINSGSLPYRNTTVPTSRMDNDIGVILYSGKLQCTLCKKFDSIKIHERKLY</sequence>
<dbReference type="Gene3D" id="1.20.1280.50">
    <property type="match status" value="1"/>
</dbReference>
<dbReference type="InterPro" id="IPR001810">
    <property type="entry name" value="F-box_dom"/>
</dbReference>
<dbReference type="WBParaSite" id="SSTP_0001163300.1">
    <property type="protein sequence ID" value="SSTP_0001163300.1"/>
    <property type="gene ID" value="SSTP_0001163300"/>
</dbReference>
<feature type="domain" description="F-box" evidence="1">
    <location>
        <begin position="1"/>
        <end position="44"/>
    </location>
</feature>
<accession>A0A0K0EQA4</accession>